<feature type="transmembrane region" description="Helical" evidence="12">
    <location>
        <begin position="372"/>
        <end position="400"/>
    </location>
</feature>
<keyword evidence="4 10" id="KW-0812">Transmembrane</keyword>
<feature type="region of interest" description="Disordered" evidence="11">
    <location>
        <begin position="487"/>
        <end position="594"/>
    </location>
</feature>
<keyword evidence="15" id="KW-1185">Reference proteome</keyword>
<keyword evidence="3" id="KW-1003">Cell membrane</keyword>
<evidence type="ECO:0000256" key="12">
    <source>
        <dbReference type="SAM" id="Phobius"/>
    </source>
</evidence>
<dbReference type="PROSITE" id="PS00237">
    <property type="entry name" value="G_PROTEIN_RECEP_F1_1"/>
    <property type="match status" value="1"/>
</dbReference>
<evidence type="ECO:0000256" key="9">
    <source>
        <dbReference type="ARBA" id="ARBA00023224"/>
    </source>
</evidence>
<feature type="region of interest" description="Disordered" evidence="11">
    <location>
        <begin position="245"/>
        <end position="265"/>
    </location>
</feature>
<feature type="compositionally biased region" description="Basic and acidic residues" evidence="11">
    <location>
        <begin position="487"/>
        <end position="507"/>
    </location>
</feature>
<evidence type="ECO:0000313" key="14">
    <source>
        <dbReference type="EMBL" id="CAB0034276.1"/>
    </source>
</evidence>
<keyword evidence="9 10" id="KW-0807">Transducer</keyword>
<evidence type="ECO:0000256" key="3">
    <source>
        <dbReference type="ARBA" id="ARBA00022475"/>
    </source>
</evidence>
<evidence type="ECO:0000256" key="10">
    <source>
        <dbReference type="RuleBase" id="RU000688"/>
    </source>
</evidence>
<dbReference type="Proteomes" id="UP000479190">
    <property type="component" value="Unassembled WGS sequence"/>
</dbReference>
<dbReference type="PANTHER" id="PTHR24228">
    <property type="entry name" value="B2 BRADYKININ RECEPTOR/ANGIOTENSIN II RECEPTOR"/>
    <property type="match status" value="1"/>
</dbReference>
<gene>
    <name evidence="14" type="ORF">TBRA_LOCUS6174</name>
</gene>
<feature type="compositionally biased region" description="Basic and acidic residues" evidence="11">
    <location>
        <begin position="550"/>
        <end position="560"/>
    </location>
</feature>
<evidence type="ECO:0000256" key="6">
    <source>
        <dbReference type="ARBA" id="ARBA00023040"/>
    </source>
</evidence>
<dbReference type="EMBL" id="CADCXV010000739">
    <property type="protein sequence ID" value="CAB0034276.1"/>
    <property type="molecule type" value="Genomic_DNA"/>
</dbReference>
<evidence type="ECO:0000313" key="15">
    <source>
        <dbReference type="Proteomes" id="UP000479190"/>
    </source>
</evidence>
<feature type="domain" description="G-protein coupled receptors family 1 profile" evidence="13">
    <location>
        <begin position="323"/>
        <end position="425"/>
    </location>
</feature>
<feature type="compositionally biased region" description="Low complexity" evidence="11">
    <location>
        <begin position="247"/>
        <end position="259"/>
    </location>
</feature>
<dbReference type="InterPro" id="IPR017452">
    <property type="entry name" value="GPCR_Rhodpsn_7TM"/>
</dbReference>
<dbReference type="Gene3D" id="1.20.1070.10">
    <property type="entry name" value="Rhodopsin 7-helix transmembrane proteins"/>
    <property type="match status" value="1"/>
</dbReference>
<comment type="similarity">
    <text evidence="2 10">Belongs to the G-protein coupled receptor 1 family.</text>
</comment>
<evidence type="ECO:0000259" key="13">
    <source>
        <dbReference type="PROSITE" id="PS50262"/>
    </source>
</evidence>
<feature type="transmembrane region" description="Helical" evidence="12">
    <location>
        <begin position="308"/>
        <end position="332"/>
    </location>
</feature>
<dbReference type="PANTHER" id="PTHR24228:SF63">
    <property type="entry name" value="G-PROTEIN COUPLED RECEPTOR MOODY"/>
    <property type="match status" value="1"/>
</dbReference>
<dbReference type="PROSITE" id="PS50262">
    <property type="entry name" value="G_PROTEIN_RECEP_F1_2"/>
    <property type="match status" value="1"/>
</dbReference>
<reference evidence="14 15" key="1">
    <citation type="submission" date="2020-02" db="EMBL/GenBank/DDBJ databases">
        <authorList>
            <person name="Ferguson B K."/>
        </authorList>
    </citation>
    <scope>NUCLEOTIDE SEQUENCE [LARGE SCALE GENOMIC DNA]</scope>
</reference>
<protein>
    <recommendedName>
        <fullName evidence="13">G-protein coupled receptors family 1 profile domain-containing protein</fullName>
    </recommendedName>
</protein>
<dbReference type="SUPFAM" id="SSF81321">
    <property type="entry name" value="Family A G protein-coupled receptor-like"/>
    <property type="match status" value="1"/>
</dbReference>
<evidence type="ECO:0000256" key="11">
    <source>
        <dbReference type="SAM" id="MobiDB-lite"/>
    </source>
</evidence>
<comment type="subcellular location">
    <subcellularLocation>
        <location evidence="1">Cell membrane</location>
        <topology evidence="1">Multi-pass membrane protein</topology>
    </subcellularLocation>
</comment>
<feature type="compositionally biased region" description="Low complexity" evidence="11">
    <location>
        <begin position="582"/>
        <end position="594"/>
    </location>
</feature>
<keyword evidence="5 12" id="KW-1133">Transmembrane helix</keyword>
<dbReference type="GO" id="GO:0004930">
    <property type="term" value="F:G protein-coupled receptor activity"/>
    <property type="evidence" value="ECO:0007669"/>
    <property type="project" value="UniProtKB-KW"/>
</dbReference>
<feature type="region of interest" description="Disordered" evidence="11">
    <location>
        <begin position="632"/>
        <end position="655"/>
    </location>
</feature>
<dbReference type="OrthoDB" id="10044919at2759"/>
<sequence length="677" mass="75382">MEPTQKARNDIYQIIFDIEDRVKTAKKCVAGATLSTSFSAAKCLTKGAQARAVEDDVVERGMIKDKLKDFIEYLETQVQPSLHDIPYELWLLIRGTRILINETLMMGNFLQDTIEKTFKEKRATELYEAAEKLNLDTSECDQKINPVMEKFSAYHKDLEYCTQNTEPRYNFINDAQEAIDKLQNASIVIEGYANKARKCVEDATLWSSVSAAKCLAENSTRRLQRLRVRQLREEIQIQTDFACPPKGSTRGSSVSTRTGSHARARGAAMTDQLLSSSWAMRRNISIGAGQDTSMDPDMSRFPKPLRNVAATVSIVIMIVGIIGNLLTIVALLKYPKVRNVAAAFIVSLCIADFVFCSLVLPFDSMRFIDVSWAHVSFLCSLVPFLRYGNTGVSLLFVGAITINRSIRLRSESGDVLHSAGRERPIAQNFSVRHRLLHTLHRHRRLLRQNILGRAQIGEANEAAHAAPADDAAARDAADQIALLARPPGEHPARDQEGPQRVAHHQDGAGDIFGLPRLLPAHHHRQDRRSRSPQSSLPRDRLSPALRRVLRQSDHLRDHEQAVSPGLRRGDQLLEDPGEPDAPRQQRPRPQQQLRAPRYAVHVVAVAATTATAETSAAATAAATAAVAATATATAATEQLRRDRDQTLTYRPVDDDDDDDDDNRYIFLYTNYASIACT</sequence>
<feature type="transmembrane region" description="Helical" evidence="12">
    <location>
        <begin position="339"/>
        <end position="360"/>
    </location>
</feature>
<organism evidence="14 15">
    <name type="scientific">Trichogramma brassicae</name>
    <dbReference type="NCBI Taxonomy" id="86971"/>
    <lineage>
        <taxon>Eukaryota</taxon>
        <taxon>Metazoa</taxon>
        <taxon>Ecdysozoa</taxon>
        <taxon>Arthropoda</taxon>
        <taxon>Hexapoda</taxon>
        <taxon>Insecta</taxon>
        <taxon>Pterygota</taxon>
        <taxon>Neoptera</taxon>
        <taxon>Endopterygota</taxon>
        <taxon>Hymenoptera</taxon>
        <taxon>Apocrita</taxon>
        <taxon>Proctotrupomorpha</taxon>
        <taxon>Chalcidoidea</taxon>
        <taxon>Trichogrammatidae</taxon>
        <taxon>Trichogramma</taxon>
    </lineage>
</organism>
<evidence type="ECO:0000256" key="2">
    <source>
        <dbReference type="ARBA" id="ARBA00010663"/>
    </source>
</evidence>
<dbReference type="InterPro" id="IPR000276">
    <property type="entry name" value="GPCR_Rhodpsn"/>
</dbReference>
<dbReference type="AlphaFoldDB" id="A0A6H5ICM4"/>
<dbReference type="GO" id="GO:0005886">
    <property type="term" value="C:plasma membrane"/>
    <property type="evidence" value="ECO:0007669"/>
    <property type="project" value="UniProtKB-SubCell"/>
</dbReference>
<evidence type="ECO:0000256" key="4">
    <source>
        <dbReference type="ARBA" id="ARBA00022692"/>
    </source>
</evidence>
<accession>A0A6H5ICM4</accession>
<keyword evidence="8 10" id="KW-0675">Receptor</keyword>
<evidence type="ECO:0000256" key="5">
    <source>
        <dbReference type="ARBA" id="ARBA00022989"/>
    </source>
</evidence>
<evidence type="ECO:0000256" key="8">
    <source>
        <dbReference type="ARBA" id="ARBA00023170"/>
    </source>
</evidence>
<keyword evidence="7 12" id="KW-0472">Membrane</keyword>
<keyword evidence="6 10" id="KW-0297">G-protein coupled receptor</keyword>
<dbReference type="Pfam" id="PF00001">
    <property type="entry name" value="7tm_1"/>
    <property type="match status" value="1"/>
</dbReference>
<proteinExistence type="inferred from homology"/>
<evidence type="ECO:0000256" key="7">
    <source>
        <dbReference type="ARBA" id="ARBA00023136"/>
    </source>
</evidence>
<name>A0A6H5ICM4_9HYME</name>
<dbReference type="PRINTS" id="PR00237">
    <property type="entry name" value="GPCRRHODOPSN"/>
</dbReference>
<evidence type="ECO:0000256" key="1">
    <source>
        <dbReference type="ARBA" id="ARBA00004651"/>
    </source>
</evidence>